<reference evidence="10 11" key="1">
    <citation type="submission" date="2016-10" db="EMBL/GenBank/DDBJ databases">
        <title>Comparative genome analysis of multiple Pseudomonas spp. focuses on biocontrol and plant growth promoting traits.</title>
        <authorList>
            <person name="Tao X.-Y."/>
            <person name="Taylor C.G."/>
        </authorList>
    </citation>
    <scope>NUCLEOTIDE SEQUENCE [LARGE SCALE GENOMIC DNA]</scope>
    <source>
        <strain evidence="10 11">24D3</strain>
    </source>
</reference>
<comment type="cofactor">
    <cofactor evidence="7">
        <name>Zn(2+)</name>
        <dbReference type="ChEBI" id="CHEBI:29105"/>
    </cofactor>
    <text evidence="7">Binds 1 zinc ion.</text>
</comment>
<sequence length="678" mass="76263">MPLSNPLLQPWDLPPWSAVRAEHLMPAITAIIAANRQAIGEIVDHQTALPGWDDLVLAVDDTDARLDEAMGIVEVLATVNHDSHWTLAIEGCNEAASDYLLWKSTHQGLFRAYQTLQQSALARSFDPARKSALKKVLRKFELSGIGLTSNSQETLARLNDEIDRLETLFLNNLDRANSRWLKHIDDVALLEGLPLAIQDHLARLAKDAGLGGWLLPLDHNTYHQVMTYAEHRPLREEYFHAYSTRASDQGPHAGLFDNGPVLASLLALRQQKAELLGYADFAQLRLAMESSQSTLHINAFLRQQLARTRPALVQERQALVAFAQTLGATETKAWDQDFLAQKWRDSHFSGALKGLRDYFPLEGTLHRLCLFSERMFGIQLVEQKTLSHWHAHVRLFEIRENGQALGHLYIDPYKRPGLADFAGTGSLRNRRVDAEGRVTLPIALLNGNFTPPTDSTPCLLSHIDLRVLFHEFGHCLQHILTRSPHHILSGISQMGRESAEFAGQFFELWCLSKAFLLWLAAHHQTGERLSETRVELALAAIQTQTSQATALLQMGALLDFELHRCHGDGRSVQQVFIDVQREAMQLQLPAYCRFANGFDYMVTGYESLVYAYLWSGKLAAEAFKRFEQQWVFNPATGRAFRETFFSPGDPGSLLTAVQHFLGHPVDELFSTPSPENTH</sequence>
<evidence type="ECO:0000256" key="1">
    <source>
        <dbReference type="ARBA" id="ARBA00006040"/>
    </source>
</evidence>
<dbReference type="InterPro" id="IPR001567">
    <property type="entry name" value="Pept_M3A_M3B_dom"/>
</dbReference>
<keyword evidence="6 7" id="KW-0482">Metalloprotease</keyword>
<dbReference type="EMBL" id="MOBU01000032">
    <property type="protein sequence ID" value="RON59940.1"/>
    <property type="molecule type" value="Genomic_DNA"/>
</dbReference>
<dbReference type="RefSeq" id="WP_123536976.1">
    <property type="nucleotide sequence ID" value="NZ_MOBU01000032.1"/>
</dbReference>
<evidence type="ECO:0000259" key="8">
    <source>
        <dbReference type="Pfam" id="PF01432"/>
    </source>
</evidence>
<dbReference type="Gene3D" id="3.40.390.10">
    <property type="entry name" value="Collagenase (Catalytic Domain)"/>
    <property type="match status" value="1"/>
</dbReference>
<accession>A0A423KV66</accession>
<feature type="domain" description="Peptidase M3A/M3B catalytic" evidence="8">
    <location>
        <begin position="225"/>
        <end position="663"/>
    </location>
</feature>
<keyword evidence="2 7" id="KW-0645">Protease</keyword>
<comment type="similarity">
    <text evidence="1 7">Belongs to the peptidase M3 family.</text>
</comment>
<evidence type="ECO:0000256" key="2">
    <source>
        <dbReference type="ARBA" id="ARBA00022670"/>
    </source>
</evidence>
<evidence type="ECO:0000256" key="6">
    <source>
        <dbReference type="ARBA" id="ARBA00023049"/>
    </source>
</evidence>
<evidence type="ECO:0000256" key="5">
    <source>
        <dbReference type="ARBA" id="ARBA00022833"/>
    </source>
</evidence>
<proteinExistence type="inferred from homology"/>
<dbReference type="InterPro" id="IPR045666">
    <property type="entry name" value="OpdA_N"/>
</dbReference>
<dbReference type="Gene3D" id="1.10.1370.40">
    <property type="match status" value="1"/>
</dbReference>
<evidence type="ECO:0000256" key="4">
    <source>
        <dbReference type="ARBA" id="ARBA00022801"/>
    </source>
</evidence>
<evidence type="ECO:0000259" key="9">
    <source>
        <dbReference type="Pfam" id="PF19310"/>
    </source>
</evidence>
<keyword evidence="4 7" id="KW-0378">Hydrolase</keyword>
<evidence type="ECO:0000313" key="11">
    <source>
        <dbReference type="Proteomes" id="UP000285757"/>
    </source>
</evidence>
<protein>
    <submittedName>
        <fullName evidence="10">Oligopeptidase A</fullName>
    </submittedName>
</protein>
<organism evidence="10 11">
    <name type="scientific">Pseudomonas fluorescens</name>
    <dbReference type="NCBI Taxonomy" id="294"/>
    <lineage>
        <taxon>Bacteria</taxon>
        <taxon>Pseudomonadati</taxon>
        <taxon>Pseudomonadota</taxon>
        <taxon>Gammaproteobacteria</taxon>
        <taxon>Pseudomonadales</taxon>
        <taxon>Pseudomonadaceae</taxon>
        <taxon>Pseudomonas</taxon>
    </lineage>
</organism>
<dbReference type="InterPro" id="IPR024077">
    <property type="entry name" value="Neurolysin/TOP_dom2"/>
</dbReference>
<dbReference type="GO" id="GO:0006508">
    <property type="term" value="P:proteolysis"/>
    <property type="evidence" value="ECO:0007669"/>
    <property type="project" value="UniProtKB-KW"/>
</dbReference>
<comment type="caution">
    <text evidence="10">The sequence shown here is derived from an EMBL/GenBank/DDBJ whole genome shotgun (WGS) entry which is preliminary data.</text>
</comment>
<dbReference type="GO" id="GO:0046872">
    <property type="term" value="F:metal ion binding"/>
    <property type="evidence" value="ECO:0007669"/>
    <property type="project" value="UniProtKB-UniRule"/>
</dbReference>
<dbReference type="AlphaFoldDB" id="A0A423KV66"/>
<evidence type="ECO:0000256" key="3">
    <source>
        <dbReference type="ARBA" id="ARBA00022723"/>
    </source>
</evidence>
<feature type="domain" description="Oligopeptidase A N-terminal" evidence="9">
    <location>
        <begin position="47"/>
        <end position="151"/>
    </location>
</feature>
<dbReference type="SUPFAM" id="SSF55486">
    <property type="entry name" value="Metalloproteases ('zincins'), catalytic domain"/>
    <property type="match status" value="1"/>
</dbReference>
<dbReference type="Pfam" id="PF19310">
    <property type="entry name" value="TOP_N"/>
    <property type="match status" value="1"/>
</dbReference>
<dbReference type="GO" id="GO:0004222">
    <property type="term" value="F:metalloendopeptidase activity"/>
    <property type="evidence" value="ECO:0007669"/>
    <property type="project" value="InterPro"/>
</dbReference>
<dbReference type="GO" id="GO:0006518">
    <property type="term" value="P:peptide metabolic process"/>
    <property type="evidence" value="ECO:0007669"/>
    <property type="project" value="TreeGrafter"/>
</dbReference>
<evidence type="ECO:0000256" key="7">
    <source>
        <dbReference type="RuleBase" id="RU003435"/>
    </source>
</evidence>
<evidence type="ECO:0000313" key="10">
    <source>
        <dbReference type="EMBL" id="RON59940.1"/>
    </source>
</evidence>
<dbReference type="InterPro" id="IPR045090">
    <property type="entry name" value="Pept_M3A_M3B"/>
</dbReference>
<keyword evidence="5 7" id="KW-0862">Zinc</keyword>
<dbReference type="InterPro" id="IPR024079">
    <property type="entry name" value="MetalloPept_cat_dom_sf"/>
</dbReference>
<dbReference type="Pfam" id="PF01432">
    <property type="entry name" value="Peptidase_M3"/>
    <property type="match status" value="1"/>
</dbReference>
<dbReference type="PANTHER" id="PTHR11804">
    <property type="entry name" value="PROTEASE M3 THIMET OLIGOPEPTIDASE-RELATED"/>
    <property type="match status" value="1"/>
</dbReference>
<keyword evidence="3 7" id="KW-0479">Metal-binding</keyword>
<dbReference type="PANTHER" id="PTHR11804:SF84">
    <property type="entry name" value="SACCHAROLYSIN"/>
    <property type="match status" value="1"/>
</dbReference>
<dbReference type="Proteomes" id="UP000285757">
    <property type="component" value="Unassembled WGS sequence"/>
</dbReference>
<dbReference type="Gene3D" id="1.10.1370.10">
    <property type="entry name" value="Neurolysin, domain 3"/>
    <property type="match status" value="1"/>
</dbReference>
<name>A0A423KV66_PSEFL</name>
<gene>
    <name evidence="10" type="ORF">BK671_28255</name>
</gene>